<organism evidence="1 2">
    <name type="scientific">Paenibacillus lautus</name>
    <name type="common">Bacillus lautus</name>
    <dbReference type="NCBI Taxonomy" id="1401"/>
    <lineage>
        <taxon>Bacteria</taxon>
        <taxon>Bacillati</taxon>
        <taxon>Bacillota</taxon>
        <taxon>Bacilli</taxon>
        <taxon>Bacillales</taxon>
        <taxon>Paenibacillaceae</taxon>
        <taxon>Paenibacillus</taxon>
    </lineage>
</organism>
<dbReference type="EMBL" id="CP032412">
    <property type="protein sequence ID" value="AYB43983.1"/>
    <property type="molecule type" value="Genomic_DNA"/>
</dbReference>
<dbReference type="KEGG" id="plw:D5F53_12050"/>
<evidence type="ECO:0000313" key="2">
    <source>
        <dbReference type="Proteomes" id="UP000266552"/>
    </source>
</evidence>
<dbReference type="Proteomes" id="UP000266552">
    <property type="component" value="Chromosome"/>
</dbReference>
<sequence length="77" mass="9343">MNNDIYTLEKLNEYRQAHWDELDRQGRFIIHDEIGVSESEFVGRNRRLIDKLYGFFRKRRSRITHSKSSCKPKEQAQ</sequence>
<proteinExistence type="predicted"/>
<accession>A0A385TJZ8</accession>
<protein>
    <submittedName>
        <fullName evidence="1">Uncharacterized protein</fullName>
    </submittedName>
</protein>
<keyword evidence="2" id="KW-1185">Reference proteome</keyword>
<evidence type="ECO:0000313" key="1">
    <source>
        <dbReference type="EMBL" id="AYB43983.1"/>
    </source>
</evidence>
<dbReference type="AlphaFoldDB" id="A0A385TJZ8"/>
<reference evidence="1 2" key="1">
    <citation type="submission" date="2018-09" db="EMBL/GenBank/DDBJ databases">
        <title>Genome Sequence of Paenibacillus lautus Strain E7593-69, Azo Dye-Degrading Bacteria, Isolated from Commercial Tattoo Inks.</title>
        <authorList>
            <person name="Nho S.W."/>
            <person name="Kim S.-J."/>
            <person name="Kweon O."/>
            <person name="Cerniglia C.E."/>
        </authorList>
    </citation>
    <scope>NUCLEOTIDE SEQUENCE [LARGE SCALE GENOMIC DNA]</scope>
    <source>
        <strain evidence="1 2">E7593-69</strain>
    </source>
</reference>
<name>A0A385TJZ8_PAELA</name>
<gene>
    <name evidence="1" type="ORF">D5F53_12050</name>
</gene>